<organism evidence="5 6">
    <name type="scientific">Candidatus Avelusimicrobium gallicola</name>
    <dbReference type="NCBI Taxonomy" id="2562704"/>
    <lineage>
        <taxon>Bacteria</taxon>
        <taxon>Pseudomonadati</taxon>
        <taxon>Elusimicrobiota</taxon>
        <taxon>Elusimicrobia</taxon>
        <taxon>Elusimicrobiales</taxon>
        <taxon>Elusimicrobiaceae</taxon>
        <taxon>Candidatus Avelusimicrobium</taxon>
    </lineage>
</organism>
<dbReference type="AlphaFoldDB" id="A0A928HI10"/>
<reference evidence="5" key="1">
    <citation type="submission" date="2019-04" db="EMBL/GenBank/DDBJ databases">
        <title>Evolution of Biomass-Degrading Anaerobic Consortia Revealed by Metagenomics.</title>
        <authorList>
            <person name="Peng X."/>
        </authorList>
    </citation>
    <scope>NUCLEOTIDE SEQUENCE</scope>
    <source>
        <strain evidence="5">SIG66</strain>
    </source>
</reference>
<evidence type="ECO:0000259" key="3">
    <source>
        <dbReference type="Pfam" id="PF01648"/>
    </source>
</evidence>
<dbReference type="GO" id="GO:0000287">
    <property type="term" value="F:magnesium ion binding"/>
    <property type="evidence" value="ECO:0007669"/>
    <property type="project" value="InterPro"/>
</dbReference>
<dbReference type="GO" id="GO:0008897">
    <property type="term" value="F:holo-[acyl-carrier-protein] synthase activity"/>
    <property type="evidence" value="ECO:0007669"/>
    <property type="project" value="InterPro"/>
</dbReference>
<dbReference type="InterPro" id="IPR050559">
    <property type="entry name" value="P-Pant_transferase_sf"/>
</dbReference>
<feature type="domain" description="4'-phosphopantetheinyl transferase" evidence="3">
    <location>
        <begin position="106"/>
        <end position="164"/>
    </location>
</feature>
<evidence type="ECO:0000256" key="1">
    <source>
        <dbReference type="ARBA" id="ARBA00010990"/>
    </source>
</evidence>
<dbReference type="InterPro" id="IPR008278">
    <property type="entry name" value="4-PPantetheinyl_Trfase_dom"/>
</dbReference>
<proteinExistence type="inferred from homology"/>
<protein>
    <submittedName>
        <fullName evidence="5">4'-phosphopantetheinyl transferase superfamily protein</fullName>
    </submittedName>
</protein>
<dbReference type="InterPro" id="IPR041354">
    <property type="entry name" value="4PPT_N"/>
</dbReference>
<evidence type="ECO:0000313" key="5">
    <source>
        <dbReference type="EMBL" id="MBE6420597.1"/>
    </source>
</evidence>
<dbReference type="Gene3D" id="3.90.470.20">
    <property type="entry name" value="4'-phosphopantetheinyl transferase domain"/>
    <property type="match status" value="2"/>
</dbReference>
<dbReference type="EMBL" id="SUVG01000001">
    <property type="protein sequence ID" value="MBE6420597.1"/>
    <property type="molecule type" value="Genomic_DNA"/>
</dbReference>
<dbReference type="GO" id="GO:0005829">
    <property type="term" value="C:cytosol"/>
    <property type="evidence" value="ECO:0007669"/>
    <property type="project" value="TreeGrafter"/>
</dbReference>
<accession>A0A928HI10</accession>
<comment type="caution">
    <text evidence="5">The sequence shown here is derived from an EMBL/GenBank/DDBJ whole genome shotgun (WGS) entry which is preliminary data.</text>
</comment>
<gene>
    <name evidence="5" type="ORF">E7027_00380</name>
</gene>
<dbReference type="GO" id="GO:0019878">
    <property type="term" value="P:lysine biosynthetic process via aminoadipic acid"/>
    <property type="evidence" value="ECO:0007669"/>
    <property type="project" value="TreeGrafter"/>
</dbReference>
<dbReference type="Pfam" id="PF01648">
    <property type="entry name" value="ACPS"/>
    <property type="match status" value="1"/>
</dbReference>
<evidence type="ECO:0000256" key="2">
    <source>
        <dbReference type="ARBA" id="ARBA00022679"/>
    </source>
</evidence>
<dbReference type="InterPro" id="IPR037143">
    <property type="entry name" value="4-PPantetheinyl_Trfase_dom_sf"/>
</dbReference>
<evidence type="ECO:0000259" key="4">
    <source>
        <dbReference type="Pfam" id="PF17837"/>
    </source>
</evidence>
<evidence type="ECO:0000313" key="6">
    <source>
        <dbReference type="Proteomes" id="UP000725649"/>
    </source>
</evidence>
<sequence length="209" mass="23193">MPYQVKVVDLSSLPPADGILSEREGAFYQTLRFPKRRTEWLGGRFALKTLVAQILQLTDLHEIEVLPQADGKPTLAVHGQESPLSFSITHSHGYAVAAVSQTYPLIGIDLERIEKRIDAWARDFFHSSEITGEGEEFLTALWTQKEALVKLLGTGLSLNSYEVRCVNGSAQFFDRAAQVYNRLGSPEITLKTEGLVPGFMFSVALGKPR</sequence>
<dbReference type="PANTHER" id="PTHR12215">
    <property type="entry name" value="PHOSPHOPANTETHEINE TRANSFERASE"/>
    <property type="match status" value="1"/>
</dbReference>
<dbReference type="Proteomes" id="UP000725649">
    <property type="component" value="Unassembled WGS sequence"/>
</dbReference>
<dbReference type="PANTHER" id="PTHR12215:SF10">
    <property type="entry name" value="L-AMINOADIPATE-SEMIALDEHYDE DEHYDROGENASE-PHOSPHOPANTETHEINYL TRANSFERASE"/>
    <property type="match status" value="1"/>
</dbReference>
<name>A0A928HI10_9BACT</name>
<dbReference type="Pfam" id="PF17837">
    <property type="entry name" value="4PPT_N"/>
    <property type="match status" value="1"/>
</dbReference>
<comment type="similarity">
    <text evidence="1">Belongs to the P-Pant transferase superfamily. Gsp/Sfp/HetI/AcpT family.</text>
</comment>
<dbReference type="SUPFAM" id="SSF56214">
    <property type="entry name" value="4'-phosphopantetheinyl transferase"/>
    <property type="match status" value="2"/>
</dbReference>
<feature type="domain" description="4'-phosphopantetheinyl transferase N-terminal" evidence="4">
    <location>
        <begin position="34"/>
        <end position="100"/>
    </location>
</feature>
<keyword evidence="2 5" id="KW-0808">Transferase</keyword>